<keyword evidence="1" id="KW-1133">Transmembrane helix</keyword>
<feature type="transmembrane region" description="Helical" evidence="1">
    <location>
        <begin position="139"/>
        <end position="156"/>
    </location>
</feature>
<feature type="transmembrane region" description="Helical" evidence="1">
    <location>
        <begin position="309"/>
        <end position="328"/>
    </location>
</feature>
<accession>A9V0B2</accession>
<feature type="transmembrane region" description="Helical" evidence="1">
    <location>
        <begin position="162"/>
        <end position="180"/>
    </location>
</feature>
<dbReference type="GeneID" id="5891412"/>
<evidence type="ECO:0000313" key="3">
    <source>
        <dbReference type="Proteomes" id="UP000001357"/>
    </source>
</evidence>
<feature type="transmembrane region" description="Helical" evidence="1">
    <location>
        <begin position="364"/>
        <end position="382"/>
    </location>
</feature>
<name>A9V0B2_MONBE</name>
<keyword evidence="3" id="KW-1185">Reference proteome</keyword>
<evidence type="ECO:0000313" key="2">
    <source>
        <dbReference type="EMBL" id="EDQ88979.1"/>
    </source>
</evidence>
<keyword evidence="1" id="KW-0812">Transmembrane</keyword>
<keyword evidence="1" id="KW-0472">Membrane</keyword>
<dbReference type="AlphaFoldDB" id="A9V0B2"/>
<dbReference type="KEGG" id="mbr:MONBRDRAFT_25748"/>
<reference evidence="2 3" key="1">
    <citation type="journal article" date="2008" name="Nature">
        <title>The genome of the choanoflagellate Monosiga brevicollis and the origin of metazoans.</title>
        <authorList>
            <consortium name="JGI Sequencing"/>
            <person name="King N."/>
            <person name="Westbrook M.J."/>
            <person name="Young S.L."/>
            <person name="Kuo A."/>
            <person name="Abedin M."/>
            <person name="Chapman J."/>
            <person name="Fairclough S."/>
            <person name="Hellsten U."/>
            <person name="Isogai Y."/>
            <person name="Letunic I."/>
            <person name="Marr M."/>
            <person name="Pincus D."/>
            <person name="Putnam N."/>
            <person name="Rokas A."/>
            <person name="Wright K.J."/>
            <person name="Zuzow R."/>
            <person name="Dirks W."/>
            <person name="Good M."/>
            <person name="Goodstein D."/>
            <person name="Lemons D."/>
            <person name="Li W."/>
            <person name="Lyons J.B."/>
            <person name="Morris A."/>
            <person name="Nichols S."/>
            <person name="Richter D.J."/>
            <person name="Salamov A."/>
            <person name="Bork P."/>
            <person name="Lim W.A."/>
            <person name="Manning G."/>
            <person name="Miller W.T."/>
            <person name="McGinnis W."/>
            <person name="Shapiro H."/>
            <person name="Tjian R."/>
            <person name="Grigoriev I.V."/>
            <person name="Rokhsar D."/>
        </authorList>
    </citation>
    <scope>NUCLEOTIDE SEQUENCE [LARGE SCALE GENOMIC DNA]</scope>
    <source>
        <strain evidence="3">MX1 / ATCC 50154</strain>
    </source>
</reference>
<proteinExistence type="predicted"/>
<gene>
    <name evidence="2" type="ORF">MONBRDRAFT_25748</name>
</gene>
<organism evidence="2 3">
    <name type="scientific">Monosiga brevicollis</name>
    <name type="common">Choanoflagellate</name>
    <dbReference type="NCBI Taxonomy" id="81824"/>
    <lineage>
        <taxon>Eukaryota</taxon>
        <taxon>Choanoflagellata</taxon>
        <taxon>Craspedida</taxon>
        <taxon>Salpingoecidae</taxon>
        <taxon>Monosiga</taxon>
    </lineage>
</organism>
<dbReference type="STRING" id="81824.A9V0B2"/>
<evidence type="ECO:0000256" key="1">
    <source>
        <dbReference type="SAM" id="Phobius"/>
    </source>
</evidence>
<dbReference type="GO" id="GO:0006506">
    <property type="term" value="P:GPI anchor biosynthetic process"/>
    <property type="evidence" value="ECO:0000318"/>
    <property type="project" value="GO_Central"/>
</dbReference>
<feature type="transmembrane region" description="Helical" evidence="1">
    <location>
        <begin position="252"/>
        <end position="273"/>
    </location>
</feature>
<dbReference type="GO" id="GO:0000026">
    <property type="term" value="F:alpha-1,2-mannosyltransferase activity"/>
    <property type="evidence" value="ECO:0000318"/>
    <property type="project" value="GO_Central"/>
</dbReference>
<dbReference type="InParanoid" id="A9V0B2"/>
<feature type="transmembrane region" description="Helical" evidence="1">
    <location>
        <begin position="192"/>
        <end position="210"/>
    </location>
</feature>
<dbReference type="Proteomes" id="UP000001357">
    <property type="component" value="Unassembled WGS sequence"/>
</dbReference>
<dbReference type="RefSeq" id="XP_001746084.1">
    <property type="nucleotide sequence ID" value="XM_001746032.1"/>
</dbReference>
<feature type="transmembrane region" description="Helical" evidence="1">
    <location>
        <begin position="334"/>
        <end position="352"/>
    </location>
</feature>
<sequence>METETSRRSSRSRAEPDKPKREQVLAFSHRIYFLSIALRAWLTLSVNTSYLHPDEGDGVRQLQGDLFSLLTANDRVRSSVWPLLTIGLPKFIMSCLFGPDIALKPELLLCSTRVFMLILTFVTDYAIRRTCLHLGLDHYATLAMLGSSVAMIVFHTRFRPSFWSFDIYSNFAGVFFLSGSLRVHGKHVRRDLLIEVLTTVLLSGACLTFFDTVLSNWTELSQGRWPKRIIVPPLFGLRRQRMFFQATAPNQIGGLHAILLATVFLGVFVWWLLDVSASALANPRSQFALEVNEVVWRGHRPKLGSNSPLVSFVKYMSISWALGFACLVLSGHDIAIWDLSGLIVPVAIVFGTRTFGRIAVNSSPLAWIALNLCLVCYYGTLLQSGVTPALKYVYSELQHDRYRGDIQSIAVYINVPSARPYLLPEWADDASCAHAFRVYDLKYTTTADDAKAFISNITRQTAVSCFCDSVLLIYIHAICVIP</sequence>
<protein>
    <submittedName>
        <fullName evidence="2">Uncharacterized protein</fullName>
    </submittedName>
</protein>
<dbReference type="EMBL" id="CH991552">
    <property type="protein sequence ID" value="EDQ88979.1"/>
    <property type="molecule type" value="Genomic_DNA"/>
</dbReference>
<dbReference type="GO" id="GO:0005789">
    <property type="term" value="C:endoplasmic reticulum membrane"/>
    <property type="evidence" value="ECO:0000318"/>
    <property type="project" value="GO_Central"/>
</dbReference>
<dbReference type="FunCoup" id="A9V0B2">
    <property type="interactions" value="191"/>
</dbReference>